<evidence type="ECO:0008006" key="3">
    <source>
        <dbReference type="Google" id="ProtNLM"/>
    </source>
</evidence>
<evidence type="ECO:0000313" key="1">
    <source>
        <dbReference type="EMBL" id="KAL3510928.1"/>
    </source>
</evidence>
<reference evidence="1 2" key="1">
    <citation type="submission" date="2024-11" db="EMBL/GenBank/DDBJ databases">
        <title>A near-complete genome assembly of Cinchona calisaya.</title>
        <authorList>
            <person name="Lian D.C."/>
            <person name="Zhao X.W."/>
            <person name="Wei L."/>
        </authorList>
    </citation>
    <scope>NUCLEOTIDE SEQUENCE [LARGE SCALE GENOMIC DNA]</scope>
    <source>
        <tissue evidence="1">Nenye</tissue>
    </source>
</reference>
<organism evidence="1 2">
    <name type="scientific">Cinchona calisaya</name>
    <dbReference type="NCBI Taxonomy" id="153742"/>
    <lineage>
        <taxon>Eukaryota</taxon>
        <taxon>Viridiplantae</taxon>
        <taxon>Streptophyta</taxon>
        <taxon>Embryophyta</taxon>
        <taxon>Tracheophyta</taxon>
        <taxon>Spermatophyta</taxon>
        <taxon>Magnoliopsida</taxon>
        <taxon>eudicotyledons</taxon>
        <taxon>Gunneridae</taxon>
        <taxon>Pentapetalae</taxon>
        <taxon>asterids</taxon>
        <taxon>lamiids</taxon>
        <taxon>Gentianales</taxon>
        <taxon>Rubiaceae</taxon>
        <taxon>Cinchonoideae</taxon>
        <taxon>Cinchoneae</taxon>
        <taxon>Cinchona</taxon>
    </lineage>
</organism>
<protein>
    <recommendedName>
        <fullName evidence="3">FBD domain-containing protein</fullName>
    </recommendedName>
</protein>
<name>A0ABD2YUC7_9GENT</name>
<proteinExistence type="predicted"/>
<gene>
    <name evidence="1" type="ORF">ACH5RR_030329</name>
</gene>
<evidence type="ECO:0000313" key="2">
    <source>
        <dbReference type="Proteomes" id="UP001630127"/>
    </source>
</evidence>
<comment type="caution">
    <text evidence="1">The sequence shown here is derived from an EMBL/GenBank/DDBJ whole genome shotgun (WGS) entry which is preliminary data.</text>
</comment>
<accession>A0ABD2YUC7</accession>
<dbReference type="Proteomes" id="UP001630127">
    <property type="component" value="Unassembled WGS sequence"/>
</dbReference>
<sequence length="154" mass="17401">MWEERKKNEELGCGERQVGEGVLCCCIPKRLTCYLKHLKTVDFGFCCLEKVGDLSCVLCLIRSSPNLSFLKIKARNTGFPLHQLKEVKMKDFTGFSADVNFVKLLFASATVLEKMEIQSVYESGSFERYCVLKDLARLPLASPKAELIYQDGFG</sequence>
<dbReference type="AlphaFoldDB" id="A0ABD2YUC7"/>
<keyword evidence="2" id="KW-1185">Reference proteome</keyword>
<dbReference type="EMBL" id="JBJUIK010000012">
    <property type="protein sequence ID" value="KAL3510928.1"/>
    <property type="molecule type" value="Genomic_DNA"/>
</dbReference>